<feature type="domain" description="DUF7748" evidence="1">
    <location>
        <begin position="6"/>
        <end position="93"/>
    </location>
</feature>
<dbReference type="Pfam" id="PF24928">
    <property type="entry name" value="DUF7748"/>
    <property type="match status" value="1"/>
</dbReference>
<dbReference type="EnsemblPlants" id="Pp3c2_27500V3.2">
    <property type="protein sequence ID" value="PAC:32936979.CDS.1"/>
    <property type="gene ID" value="Pp3c2_27500"/>
</dbReference>
<evidence type="ECO:0000259" key="1">
    <source>
        <dbReference type="Pfam" id="PF24928"/>
    </source>
</evidence>
<dbReference type="EnsemblPlants" id="Pp3c2_27500V3.1">
    <property type="protein sequence ID" value="PAC:32936978.CDS.1"/>
    <property type="gene ID" value="Pp3c2_27500"/>
</dbReference>
<dbReference type="PaxDb" id="3218-PP1S22_314V6.1"/>
<keyword evidence="4" id="KW-1185">Reference proteome</keyword>
<dbReference type="Gramene" id="Pp3c2_27500V3.1">
    <property type="protein sequence ID" value="PAC:32936978.CDS.1"/>
    <property type="gene ID" value="Pp3c2_27500"/>
</dbReference>
<dbReference type="PANTHER" id="PTHR48468:SF1">
    <property type="entry name" value="PLASTOCYANIN-LIKE DOMAIN-CONTAINING PROTEIN"/>
    <property type="match status" value="1"/>
</dbReference>
<reference evidence="2 4" key="2">
    <citation type="journal article" date="2018" name="Plant J.">
        <title>The Physcomitrella patens chromosome-scale assembly reveals moss genome structure and evolution.</title>
        <authorList>
            <person name="Lang D."/>
            <person name="Ullrich K.K."/>
            <person name="Murat F."/>
            <person name="Fuchs J."/>
            <person name="Jenkins J."/>
            <person name="Haas F.B."/>
            <person name="Piednoel M."/>
            <person name="Gundlach H."/>
            <person name="Van Bel M."/>
            <person name="Meyberg R."/>
            <person name="Vives C."/>
            <person name="Morata J."/>
            <person name="Symeonidi A."/>
            <person name="Hiss M."/>
            <person name="Muchero W."/>
            <person name="Kamisugi Y."/>
            <person name="Saleh O."/>
            <person name="Blanc G."/>
            <person name="Decker E.L."/>
            <person name="van Gessel N."/>
            <person name="Grimwood J."/>
            <person name="Hayes R.D."/>
            <person name="Graham S.W."/>
            <person name="Gunter L.E."/>
            <person name="McDaniel S.F."/>
            <person name="Hoernstein S.N.W."/>
            <person name="Larsson A."/>
            <person name="Li F.W."/>
            <person name="Perroud P.F."/>
            <person name="Phillips J."/>
            <person name="Ranjan P."/>
            <person name="Rokshar D.S."/>
            <person name="Rothfels C.J."/>
            <person name="Schneider L."/>
            <person name="Shu S."/>
            <person name="Stevenson D.W."/>
            <person name="Thummler F."/>
            <person name="Tillich M."/>
            <person name="Villarreal Aguilar J.C."/>
            <person name="Widiez T."/>
            <person name="Wong G.K."/>
            <person name="Wymore A."/>
            <person name="Zhang Y."/>
            <person name="Zimmer A.D."/>
            <person name="Quatrano R.S."/>
            <person name="Mayer K.F.X."/>
            <person name="Goodstein D."/>
            <person name="Casacuberta J.M."/>
            <person name="Vandepoele K."/>
            <person name="Reski R."/>
            <person name="Cuming A.C."/>
            <person name="Tuskan G.A."/>
            <person name="Maumus F."/>
            <person name="Salse J."/>
            <person name="Schmutz J."/>
            <person name="Rensing S.A."/>
        </authorList>
    </citation>
    <scope>NUCLEOTIDE SEQUENCE [LARGE SCALE GENOMIC DNA]</scope>
    <source>
        <strain evidence="3 4">cv. Gransden 2004</strain>
    </source>
</reference>
<sequence length="126" mass="14681">MEKRLVTRIINQTKQRLTLRVRDQNHFSKLVTIDIGEEYKMKTGLHWAHQEFSLETSIAAKKLTFNTDDCCESERITIHDLPGGKLEAHRVARTQLQPGVVEKPAPRLNSWICLPETLVCRFLQWQ</sequence>
<reference evidence="3" key="3">
    <citation type="submission" date="2020-12" db="UniProtKB">
        <authorList>
            <consortium name="EnsemblPlants"/>
        </authorList>
    </citation>
    <scope>IDENTIFICATION</scope>
</reference>
<proteinExistence type="predicted"/>
<dbReference type="AlphaFoldDB" id="A0A2K1L371"/>
<accession>A0A2K1L371</accession>
<dbReference type="InterPro" id="IPR056650">
    <property type="entry name" value="DUF7748"/>
</dbReference>
<protein>
    <recommendedName>
        <fullName evidence="1">DUF7748 domain-containing protein</fullName>
    </recommendedName>
</protein>
<name>A0A2K1L371_PHYPA</name>
<dbReference type="InParanoid" id="A0A2K1L371"/>
<dbReference type="Gramene" id="Pp3c2_27500V3.2">
    <property type="protein sequence ID" value="PAC:32936979.CDS.1"/>
    <property type="gene ID" value="Pp3c2_27500"/>
</dbReference>
<reference evidence="2 4" key="1">
    <citation type="journal article" date="2008" name="Science">
        <title>The Physcomitrella genome reveals evolutionary insights into the conquest of land by plants.</title>
        <authorList>
            <person name="Rensing S."/>
            <person name="Lang D."/>
            <person name="Zimmer A."/>
            <person name="Terry A."/>
            <person name="Salamov A."/>
            <person name="Shapiro H."/>
            <person name="Nishiyama T."/>
            <person name="Perroud P.-F."/>
            <person name="Lindquist E."/>
            <person name="Kamisugi Y."/>
            <person name="Tanahashi T."/>
            <person name="Sakakibara K."/>
            <person name="Fujita T."/>
            <person name="Oishi K."/>
            <person name="Shin-I T."/>
            <person name="Kuroki Y."/>
            <person name="Toyoda A."/>
            <person name="Suzuki Y."/>
            <person name="Hashimoto A."/>
            <person name="Yamaguchi K."/>
            <person name="Sugano A."/>
            <person name="Kohara Y."/>
            <person name="Fujiyama A."/>
            <person name="Anterola A."/>
            <person name="Aoki S."/>
            <person name="Ashton N."/>
            <person name="Barbazuk W.B."/>
            <person name="Barker E."/>
            <person name="Bennetzen J."/>
            <person name="Bezanilla M."/>
            <person name="Blankenship R."/>
            <person name="Cho S.H."/>
            <person name="Dutcher S."/>
            <person name="Estelle M."/>
            <person name="Fawcett J.A."/>
            <person name="Gundlach H."/>
            <person name="Hanada K."/>
            <person name="Heyl A."/>
            <person name="Hicks K.A."/>
            <person name="Hugh J."/>
            <person name="Lohr M."/>
            <person name="Mayer K."/>
            <person name="Melkozernov A."/>
            <person name="Murata T."/>
            <person name="Nelson D."/>
            <person name="Pils B."/>
            <person name="Prigge M."/>
            <person name="Reiss B."/>
            <person name="Renner T."/>
            <person name="Rombauts S."/>
            <person name="Rushton P."/>
            <person name="Sanderfoot A."/>
            <person name="Schween G."/>
            <person name="Shiu S.-H."/>
            <person name="Stueber K."/>
            <person name="Theodoulou F.L."/>
            <person name="Tu H."/>
            <person name="Van de Peer Y."/>
            <person name="Verrier P.J."/>
            <person name="Waters E."/>
            <person name="Wood A."/>
            <person name="Yang L."/>
            <person name="Cove D."/>
            <person name="Cuming A."/>
            <person name="Hasebe M."/>
            <person name="Lucas S."/>
            <person name="Mishler D.B."/>
            <person name="Reski R."/>
            <person name="Grigoriev I."/>
            <person name="Quatrano R.S."/>
            <person name="Boore J.L."/>
        </authorList>
    </citation>
    <scope>NUCLEOTIDE SEQUENCE [LARGE SCALE GENOMIC DNA]</scope>
    <source>
        <strain evidence="3 4">cv. Gransden 2004</strain>
    </source>
</reference>
<evidence type="ECO:0000313" key="2">
    <source>
        <dbReference type="EMBL" id="PNR60477.1"/>
    </source>
</evidence>
<gene>
    <name evidence="2" type="ORF">PHYPA_003270</name>
</gene>
<dbReference type="Proteomes" id="UP000006727">
    <property type="component" value="Chromosome 2"/>
</dbReference>
<dbReference type="PANTHER" id="PTHR48468">
    <property type="entry name" value="PLASTOCYANIN-LIKE DOMAIN-CONTAINING PROTEIN"/>
    <property type="match status" value="1"/>
</dbReference>
<organism evidence="2">
    <name type="scientific">Physcomitrium patens</name>
    <name type="common">Spreading-leaved earth moss</name>
    <name type="synonym">Physcomitrella patens</name>
    <dbReference type="NCBI Taxonomy" id="3218"/>
    <lineage>
        <taxon>Eukaryota</taxon>
        <taxon>Viridiplantae</taxon>
        <taxon>Streptophyta</taxon>
        <taxon>Embryophyta</taxon>
        <taxon>Bryophyta</taxon>
        <taxon>Bryophytina</taxon>
        <taxon>Bryopsida</taxon>
        <taxon>Funariidae</taxon>
        <taxon>Funariales</taxon>
        <taxon>Funariaceae</taxon>
        <taxon>Physcomitrium</taxon>
    </lineage>
</organism>
<evidence type="ECO:0000313" key="4">
    <source>
        <dbReference type="Proteomes" id="UP000006727"/>
    </source>
</evidence>
<dbReference type="EMBL" id="ABEU02000002">
    <property type="protein sequence ID" value="PNR60477.1"/>
    <property type="molecule type" value="Genomic_DNA"/>
</dbReference>
<evidence type="ECO:0000313" key="3">
    <source>
        <dbReference type="EnsemblPlants" id="PAC:32936978.CDS.1"/>
    </source>
</evidence>